<protein>
    <submittedName>
        <fullName evidence="2">Uncharacterized protein</fullName>
    </submittedName>
</protein>
<keyword evidence="3" id="KW-1185">Reference proteome</keyword>
<name>A0AAV5UQ77_9BILA</name>
<dbReference type="Proteomes" id="UP001432322">
    <property type="component" value="Unassembled WGS sequence"/>
</dbReference>
<dbReference type="EMBL" id="BTSY01000001">
    <property type="protein sequence ID" value="GMT08838.1"/>
    <property type="molecule type" value="Genomic_DNA"/>
</dbReference>
<evidence type="ECO:0000313" key="3">
    <source>
        <dbReference type="Proteomes" id="UP001432322"/>
    </source>
</evidence>
<organism evidence="2 3">
    <name type="scientific">Pristionchus fissidentatus</name>
    <dbReference type="NCBI Taxonomy" id="1538716"/>
    <lineage>
        <taxon>Eukaryota</taxon>
        <taxon>Metazoa</taxon>
        <taxon>Ecdysozoa</taxon>
        <taxon>Nematoda</taxon>
        <taxon>Chromadorea</taxon>
        <taxon>Rhabditida</taxon>
        <taxon>Rhabditina</taxon>
        <taxon>Diplogasteromorpha</taxon>
        <taxon>Diplogasteroidea</taxon>
        <taxon>Neodiplogasteridae</taxon>
        <taxon>Pristionchus</taxon>
    </lineage>
</organism>
<reference evidence="2" key="1">
    <citation type="submission" date="2023-10" db="EMBL/GenBank/DDBJ databases">
        <title>Genome assembly of Pristionchus species.</title>
        <authorList>
            <person name="Yoshida K."/>
            <person name="Sommer R.J."/>
        </authorList>
    </citation>
    <scope>NUCLEOTIDE SEQUENCE</scope>
    <source>
        <strain evidence="2">RS5133</strain>
    </source>
</reference>
<feature type="compositionally biased region" description="Polar residues" evidence="1">
    <location>
        <begin position="1"/>
        <end position="28"/>
    </location>
</feature>
<feature type="non-terminal residue" evidence="2">
    <location>
        <position position="1"/>
    </location>
</feature>
<feature type="region of interest" description="Disordered" evidence="1">
    <location>
        <begin position="1"/>
        <end position="32"/>
    </location>
</feature>
<accession>A0AAV5UQ77</accession>
<evidence type="ECO:0000313" key="2">
    <source>
        <dbReference type="EMBL" id="GMT08838.1"/>
    </source>
</evidence>
<sequence length="123" mass="13361">STFSRITSTLSSSRCPSFLPPTNTQEMPSQPLADPLLFTMDERVSSAHKAQLHSGDCSSPLDCSWCVRRSSIAARLLAMCDDFDRLLEETCAEESSSSLPSSSSPVRSTLTKLADAAYSLFFS</sequence>
<evidence type="ECO:0000256" key="1">
    <source>
        <dbReference type="SAM" id="MobiDB-lite"/>
    </source>
</evidence>
<comment type="caution">
    <text evidence="2">The sequence shown here is derived from an EMBL/GenBank/DDBJ whole genome shotgun (WGS) entry which is preliminary data.</text>
</comment>
<gene>
    <name evidence="2" type="ORF">PFISCL1PPCAC_135</name>
</gene>
<proteinExistence type="predicted"/>
<dbReference type="AlphaFoldDB" id="A0AAV5UQ77"/>